<keyword evidence="2" id="KW-0472">Membrane</keyword>
<keyword evidence="2" id="KW-1133">Transmembrane helix</keyword>
<accession>A0A417YPV8</accession>
<name>A0A417YPV8_9BACI</name>
<sequence>MHKFEFVNRNYEMLEQQEKPKQFTYSDEKDHKKKPRWRKFTLTVSVLALFIIGIAVYFAKRENHSIVTETAGSGADKMPGNGNGSTSEKTPSGQLPAAGLSAEFEPEVMNEGAKASYKLALEVKGENQFAASAEIDVTNTSETNWNNLSVYFFPNQFGDLARDQCRRKIVTFAVDKCLQEIGEGETAIEKVTFNGEELPYDLQGVQLKVPLKLALSTGKSGKLAITYTFSLPGNLIENDEYNLLQWHPILPGYEREWLLHPLAIGKDTYSSFPSDITFSYNLPGKMQVVTSGTEPDSQSSSDTVAGKNLKEMFVMILNRHQMIKAQAGETEIRIFATAKQKAQAAEALKTAKEAVAFFEKKLGGYPQQQLDIVLTETRQGNYPGVILQPGTIVEDKFSYFETNESQEHLLVHQIAQQWFYGNVHFERHTDLWLNDGLSELAASLFFLVGKKKSEEESFAFAKKFNEFSIMREEVKSNMPADQYVGSFGGIVGHVQAKPAILLWELIKPYGDETALAFLSDYLKTYSGKKLATIEFIHFAKDYLKVDNHAFTGWLHYNPYSDYDMSDFYNL</sequence>
<feature type="compositionally biased region" description="Polar residues" evidence="1">
    <location>
        <begin position="84"/>
        <end position="93"/>
    </location>
</feature>
<evidence type="ECO:0000256" key="2">
    <source>
        <dbReference type="SAM" id="Phobius"/>
    </source>
</evidence>
<reference evidence="4 5" key="1">
    <citation type="journal article" date="2017" name="Int. J. Syst. Evol. Microbiol.">
        <title>Bacillus notoginsengisoli sp. nov., a novel bacterium isolated from the rhizosphere of Panax notoginseng.</title>
        <authorList>
            <person name="Zhang M.Y."/>
            <person name="Cheng J."/>
            <person name="Cai Y."/>
            <person name="Zhang T.Y."/>
            <person name="Wu Y.Y."/>
            <person name="Manikprabhu D."/>
            <person name="Li W.J."/>
            <person name="Zhang Y.X."/>
        </authorList>
    </citation>
    <scope>NUCLEOTIDE SEQUENCE [LARGE SCALE GENOMIC DNA]</scope>
    <source>
        <strain evidence="4 5">JCM 30743</strain>
    </source>
</reference>
<dbReference type="Pfam" id="PF01433">
    <property type="entry name" value="Peptidase_M1"/>
    <property type="match status" value="1"/>
</dbReference>
<dbReference type="GO" id="GO:0008237">
    <property type="term" value="F:metallopeptidase activity"/>
    <property type="evidence" value="ECO:0007669"/>
    <property type="project" value="InterPro"/>
</dbReference>
<dbReference type="InterPro" id="IPR027268">
    <property type="entry name" value="Peptidase_M4/M1_CTD_sf"/>
</dbReference>
<dbReference type="SUPFAM" id="SSF55486">
    <property type="entry name" value="Metalloproteases ('zincins'), catalytic domain"/>
    <property type="match status" value="1"/>
</dbReference>
<dbReference type="AlphaFoldDB" id="A0A417YPV8"/>
<evidence type="ECO:0000259" key="3">
    <source>
        <dbReference type="Pfam" id="PF01433"/>
    </source>
</evidence>
<evidence type="ECO:0000256" key="1">
    <source>
        <dbReference type="SAM" id="MobiDB-lite"/>
    </source>
</evidence>
<dbReference type="Proteomes" id="UP000284416">
    <property type="component" value="Unassembled WGS sequence"/>
</dbReference>
<keyword evidence="2" id="KW-0812">Transmembrane</keyword>
<keyword evidence="5" id="KW-1185">Reference proteome</keyword>
<feature type="domain" description="Peptidase M1 membrane alanine aminopeptidase" evidence="3">
    <location>
        <begin position="347"/>
        <end position="541"/>
    </location>
</feature>
<proteinExistence type="predicted"/>
<feature type="transmembrane region" description="Helical" evidence="2">
    <location>
        <begin position="40"/>
        <end position="59"/>
    </location>
</feature>
<evidence type="ECO:0000313" key="4">
    <source>
        <dbReference type="EMBL" id="RHW35709.1"/>
    </source>
</evidence>
<dbReference type="RefSeq" id="WP_118923336.1">
    <property type="nucleotide sequence ID" value="NZ_QWEG01000013.1"/>
</dbReference>
<dbReference type="Gene3D" id="1.10.390.10">
    <property type="entry name" value="Neutral Protease Domain 2"/>
    <property type="match status" value="1"/>
</dbReference>
<protein>
    <recommendedName>
        <fullName evidence="3">Peptidase M1 membrane alanine aminopeptidase domain-containing protein</fullName>
    </recommendedName>
</protein>
<dbReference type="GO" id="GO:0008270">
    <property type="term" value="F:zinc ion binding"/>
    <property type="evidence" value="ECO:0007669"/>
    <property type="project" value="InterPro"/>
</dbReference>
<comment type="caution">
    <text evidence="4">The sequence shown here is derived from an EMBL/GenBank/DDBJ whole genome shotgun (WGS) entry which is preliminary data.</text>
</comment>
<gene>
    <name evidence="4" type="ORF">D1B31_18885</name>
</gene>
<feature type="region of interest" description="Disordered" evidence="1">
    <location>
        <begin position="70"/>
        <end position="97"/>
    </location>
</feature>
<dbReference type="OrthoDB" id="9814383at2"/>
<dbReference type="EMBL" id="QWEG01000013">
    <property type="protein sequence ID" value="RHW35709.1"/>
    <property type="molecule type" value="Genomic_DNA"/>
</dbReference>
<dbReference type="InterPro" id="IPR014782">
    <property type="entry name" value="Peptidase_M1_dom"/>
</dbReference>
<evidence type="ECO:0000313" key="5">
    <source>
        <dbReference type="Proteomes" id="UP000284416"/>
    </source>
</evidence>
<organism evidence="4 5">
    <name type="scientific">Neobacillus notoginsengisoli</name>
    <dbReference type="NCBI Taxonomy" id="1578198"/>
    <lineage>
        <taxon>Bacteria</taxon>
        <taxon>Bacillati</taxon>
        <taxon>Bacillota</taxon>
        <taxon>Bacilli</taxon>
        <taxon>Bacillales</taxon>
        <taxon>Bacillaceae</taxon>
        <taxon>Neobacillus</taxon>
    </lineage>
</organism>